<evidence type="ECO:0000313" key="11">
    <source>
        <dbReference type="EMBL" id="SQJ06777.1"/>
    </source>
</evidence>
<dbReference type="PANTHER" id="PTHR45745:SF1">
    <property type="entry name" value="PHOSPHOGLUCOMUTASE 2B-RELATED"/>
    <property type="match status" value="1"/>
</dbReference>
<dbReference type="InterPro" id="IPR016055">
    <property type="entry name" value="A-D-PHexomutase_a/b/a-I/II/III"/>
</dbReference>
<dbReference type="InterPro" id="IPR016066">
    <property type="entry name" value="A-D-PHexomutase_CS"/>
</dbReference>
<dbReference type="KEGG" id="ful:C4N20_00660"/>
<dbReference type="InterPro" id="IPR036900">
    <property type="entry name" value="A-D-PHexomutase_C_sf"/>
</dbReference>
<dbReference type="CDD" id="cd05799">
    <property type="entry name" value="PGM2"/>
    <property type="match status" value="1"/>
</dbReference>
<dbReference type="InterPro" id="IPR005846">
    <property type="entry name" value="A-D-PHexomutase_a/b/a-III"/>
</dbReference>
<keyword evidence="5 7" id="KW-0460">Magnesium</keyword>
<dbReference type="PANTHER" id="PTHR45745">
    <property type="entry name" value="PHOSPHOMANNOMUTASE 45A"/>
    <property type="match status" value="1"/>
</dbReference>
<dbReference type="PROSITE" id="PS00710">
    <property type="entry name" value="PGM_PMM"/>
    <property type="match status" value="1"/>
</dbReference>
<dbReference type="Pfam" id="PF02880">
    <property type="entry name" value="PGM_PMM_III"/>
    <property type="match status" value="1"/>
</dbReference>
<dbReference type="EMBL" id="LS483487">
    <property type="protein sequence ID" value="SQJ06777.1"/>
    <property type="molecule type" value="Genomic_DNA"/>
</dbReference>
<reference evidence="11 12" key="1">
    <citation type="submission" date="2018-06" db="EMBL/GenBank/DDBJ databases">
        <authorList>
            <consortium name="Pathogen Informatics"/>
            <person name="Doyle S."/>
        </authorList>
    </citation>
    <scope>NUCLEOTIDE SEQUENCE [LARGE SCALE GENOMIC DNA]</scope>
    <source>
        <strain evidence="11 12">NCTC12112</strain>
    </source>
</reference>
<dbReference type="InterPro" id="IPR005844">
    <property type="entry name" value="A-D-PHexomutase_a/b/a-I"/>
</dbReference>
<evidence type="ECO:0000259" key="10">
    <source>
        <dbReference type="Pfam" id="PF02880"/>
    </source>
</evidence>
<evidence type="ECO:0000256" key="1">
    <source>
        <dbReference type="ARBA" id="ARBA00001946"/>
    </source>
</evidence>
<organism evidence="11 12">
    <name type="scientific">Fusobacterium ulcerans</name>
    <dbReference type="NCBI Taxonomy" id="861"/>
    <lineage>
        <taxon>Bacteria</taxon>
        <taxon>Fusobacteriati</taxon>
        <taxon>Fusobacteriota</taxon>
        <taxon>Fusobacteriia</taxon>
        <taxon>Fusobacteriales</taxon>
        <taxon>Fusobacteriaceae</taxon>
        <taxon>Fusobacterium</taxon>
    </lineage>
</organism>
<dbReference type="GO" id="GO:0004614">
    <property type="term" value="F:phosphoglucomutase activity"/>
    <property type="evidence" value="ECO:0007669"/>
    <property type="project" value="UniProtKB-EC"/>
</dbReference>
<keyword evidence="6 11" id="KW-0413">Isomerase</keyword>
<evidence type="ECO:0000256" key="2">
    <source>
        <dbReference type="ARBA" id="ARBA00010231"/>
    </source>
</evidence>
<dbReference type="GO" id="GO:0006166">
    <property type="term" value="P:purine ribonucleoside salvage"/>
    <property type="evidence" value="ECO:0007669"/>
    <property type="project" value="TreeGrafter"/>
</dbReference>
<evidence type="ECO:0000313" key="12">
    <source>
        <dbReference type="Proteomes" id="UP000249008"/>
    </source>
</evidence>
<keyword evidence="3" id="KW-0597">Phosphoprotein</keyword>
<comment type="similarity">
    <text evidence="2 7">Belongs to the phosphohexose mutase family.</text>
</comment>
<feature type="domain" description="Alpha-D-phosphohexomutase alpha/beta/alpha" evidence="10">
    <location>
        <begin position="327"/>
        <end position="451"/>
    </location>
</feature>
<evidence type="ECO:0000256" key="5">
    <source>
        <dbReference type="ARBA" id="ARBA00022842"/>
    </source>
</evidence>
<dbReference type="SUPFAM" id="SSF53738">
    <property type="entry name" value="Phosphoglucomutase, first 3 domains"/>
    <property type="match status" value="3"/>
</dbReference>
<dbReference type="Pfam" id="PF02878">
    <property type="entry name" value="PGM_PMM_I"/>
    <property type="match status" value="1"/>
</dbReference>
<feature type="domain" description="Alpha-D-phosphohexomutase alpha/beta/alpha" evidence="9">
    <location>
        <begin position="213"/>
        <end position="321"/>
    </location>
</feature>
<evidence type="ECO:0000259" key="8">
    <source>
        <dbReference type="Pfam" id="PF02878"/>
    </source>
</evidence>
<dbReference type="GO" id="GO:0005975">
    <property type="term" value="P:carbohydrate metabolic process"/>
    <property type="evidence" value="ECO:0007669"/>
    <property type="project" value="InterPro"/>
</dbReference>
<dbReference type="GeneID" id="78453300"/>
<dbReference type="Gene3D" id="3.30.310.50">
    <property type="entry name" value="Alpha-D-phosphohexomutase, C-terminal domain"/>
    <property type="match status" value="1"/>
</dbReference>
<protein>
    <submittedName>
        <fullName evidence="11">Phosphoglucomutase</fullName>
        <ecNumber evidence="11">5.4.2.2</ecNumber>
    </submittedName>
</protein>
<sequence length="576" mass="64597">MEKEILERYEMWMASDYLDKEDREELMSIKGNDIEIESRFYTDLSFGTAGMRGVRGIGKNRINKYNIRKATQGLANYIIESTGETGKKKGVAIAYDCRIGSVEYALNTALVLAGNGIKAYLFTSLRSTPELSFATRELKAQAGVMVTASHNPQEYNGYKVYWEDGAQIVEPQASGIVNEVNNVDIFKDIKMISEDEAKAKGLLEYIGKEIDDRFVEEVEKQAINRDIPGKKDFKIVYSPLHGTGRVAVQRVLKEMGFDSVYTVPEQEMPDGLFSTCPYANPEDKAVFKLSTELADKIGADICLANDPDADRTGMAIRDNEGNWVYPNGNQIGVLLMNYLLEMNKNIPANGAVISTIVSTPMLDVIAKDKGIKLYRTLTGFKYIGEKIRQFETKELDGTFLFGFEESIGYLVGTHVRDKDAVVATLMISEMAAYYNSIGTTVYKELNKLYDKYGWFVEETVAITKQGKDGLEEIGRIMENLRTHEHTEVAGRKVECYKDFKLQVEKNMKTGETSKIDLPKSDVIQFILEDGTCVTARPSGTEPKIKYYICVVDSTKEKSLAKLEEVKAGFQAYVDSL</sequence>
<evidence type="ECO:0000256" key="6">
    <source>
        <dbReference type="ARBA" id="ARBA00023235"/>
    </source>
</evidence>
<dbReference type="InterPro" id="IPR005841">
    <property type="entry name" value="Alpha-D-phosphohexomutase_SF"/>
</dbReference>
<evidence type="ECO:0000259" key="9">
    <source>
        <dbReference type="Pfam" id="PF02879"/>
    </source>
</evidence>
<dbReference type="SUPFAM" id="SSF55957">
    <property type="entry name" value="Phosphoglucomutase, C-terminal domain"/>
    <property type="match status" value="1"/>
</dbReference>
<dbReference type="EC" id="5.4.2.2" evidence="11"/>
<evidence type="ECO:0000256" key="4">
    <source>
        <dbReference type="ARBA" id="ARBA00022723"/>
    </source>
</evidence>
<evidence type="ECO:0000256" key="7">
    <source>
        <dbReference type="RuleBase" id="RU004326"/>
    </source>
</evidence>
<gene>
    <name evidence="11" type="primary">pgcA_3</name>
    <name evidence="11" type="ORF">NCTC12112_02003</name>
</gene>
<accession>A0AAX2JBS9</accession>
<name>A0AAX2JBS9_9FUSO</name>
<proteinExistence type="inferred from homology"/>
<comment type="cofactor">
    <cofactor evidence="1">
        <name>Mg(2+)</name>
        <dbReference type="ChEBI" id="CHEBI:18420"/>
    </cofactor>
</comment>
<dbReference type="PRINTS" id="PR00509">
    <property type="entry name" value="PGMPMM"/>
</dbReference>
<dbReference type="Gene3D" id="3.40.120.10">
    <property type="entry name" value="Alpha-D-Glucose-1,6-Bisphosphate, subunit A, domain 3"/>
    <property type="match status" value="3"/>
</dbReference>
<feature type="domain" description="Alpha-D-phosphohexomutase alpha/beta/alpha" evidence="8">
    <location>
        <begin position="45"/>
        <end position="183"/>
    </location>
</feature>
<dbReference type="InterPro" id="IPR005845">
    <property type="entry name" value="A-D-PHexomutase_a/b/a-II"/>
</dbReference>
<dbReference type="Proteomes" id="UP000249008">
    <property type="component" value="Chromosome 1"/>
</dbReference>
<dbReference type="Pfam" id="PF02879">
    <property type="entry name" value="PGM_PMM_II"/>
    <property type="match status" value="1"/>
</dbReference>
<dbReference type="RefSeq" id="WP_005981933.1">
    <property type="nucleotide sequence ID" value="NZ_CABKNW010000005.1"/>
</dbReference>
<keyword evidence="4 7" id="KW-0479">Metal-binding</keyword>
<dbReference type="AlphaFoldDB" id="A0AAX2JBS9"/>
<dbReference type="GO" id="GO:0000287">
    <property type="term" value="F:magnesium ion binding"/>
    <property type="evidence" value="ECO:0007669"/>
    <property type="project" value="InterPro"/>
</dbReference>
<evidence type="ECO:0000256" key="3">
    <source>
        <dbReference type="ARBA" id="ARBA00022553"/>
    </source>
</evidence>
<dbReference type="GO" id="GO:0008973">
    <property type="term" value="F:phosphopentomutase activity"/>
    <property type="evidence" value="ECO:0007669"/>
    <property type="project" value="TreeGrafter"/>
</dbReference>